<dbReference type="RefSeq" id="XP_029014423.1">
    <property type="nucleotide sequence ID" value="XM_029158590.3"/>
</dbReference>
<evidence type="ECO:0000256" key="7">
    <source>
        <dbReference type="PROSITE-ProRule" id="PRU00146"/>
    </source>
</evidence>
<gene>
    <name evidence="13" type="primary">LOC114860187</name>
</gene>
<dbReference type="InterPro" id="IPR004865">
    <property type="entry name" value="HSR_dom"/>
</dbReference>
<keyword evidence="12" id="KW-1185">Reference proteome</keyword>
<dbReference type="InterPro" id="IPR013083">
    <property type="entry name" value="Znf_RING/FYVE/PHD"/>
</dbReference>
<protein>
    <submittedName>
        <fullName evidence="13">Nuclear body protein SP140-like protein isoform X1</fullName>
    </submittedName>
</protein>
<name>A0A6P7N7U2_BETSP</name>
<dbReference type="OrthoDB" id="1870062at2759"/>
<dbReference type="SUPFAM" id="SSF63763">
    <property type="entry name" value="SAND domain-like"/>
    <property type="match status" value="2"/>
</dbReference>
<dbReference type="Pfam" id="PF03172">
    <property type="entry name" value="HSR"/>
    <property type="match status" value="1"/>
</dbReference>
<feature type="domain" description="SAND" evidence="11">
    <location>
        <begin position="326"/>
        <end position="412"/>
    </location>
</feature>
<feature type="domain" description="SAND" evidence="11">
    <location>
        <begin position="209"/>
        <end position="277"/>
    </location>
</feature>
<proteinExistence type="predicted"/>
<dbReference type="Pfam" id="PF00628">
    <property type="entry name" value="PHD"/>
    <property type="match status" value="1"/>
</dbReference>
<dbReference type="SMART" id="SM00249">
    <property type="entry name" value="PHD"/>
    <property type="match status" value="1"/>
</dbReference>
<dbReference type="InterPro" id="IPR036427">
    <property type="entry name" value="Bromodomain-like_sf"/>
</dbReference>
<dbReference type="Gene3D" id="3.10.390.10">
    <property type="entry name" value="SAND domain-like"/>
    <property type="match status" value="2"/>
</dbReference>
<evidence type="ECO:0000256" key="8">
    <source>
        <dbReference type="SAM" id="MobiDB-lite"/>
    </source>
</evidence>
<evidence type="ECO:0000256" key="3">
    <source>
        <dbReference type="ARBA" id="ARBA00022771"/>
    </source>
</evidence>
<organism evidence="12 13">
    <name type="scientific">Betta splendens</name>
    <name type="common">Siamese fighting fish</name>
    <dbReference type="NCBI Taxonomy" id="158456"/>
    <lineage>
        <taxon>Eukaryota</taxon>
        <taxon>Metazoa</taxon>
        <taxon>Chordata</taxon>
        <taxon>Craniata</taxon>
        <taxon>Vertebrata</taxon>
        <taxon>Euteleostomi</taxon>
        <taxon>Actinopterygii</taxon>
        <taxon>Neopterygii</taxon>
        <taxon>Teleostei</taxon>
        <taxon>Neoteleostei</taxon>
        <taxon>Acanthomorphata</taxon>
        <taxon>Anabantaria</taxon>
        <taxon>Anabantiformes</taxon>
        <taxon>Anabantoidei</taxon>
        <taxon>Osphronemidae</taxon>
        <taxon>Betta</taxon>
    </lineage>
</organism>
<dbReference type="PANTHER" id="PTHR46386:SF1">
    <property type="entry name" value="NUCLEAR BODY PROTEIN SP140-LIKE PROTEIN"/>
    <property type="match status" value="1"/>
</dbReference>
<feature type="compositionally biased region" description="Polar residues" evidence="8">
    <location>
        <begin position="310"/>
        <end position="319"/>
    </location>
</feature>
<evidence type="ECO:0000259" key="9">
    <source>
        <dbReference type="PROSITE" id="PS50014"/>
    </source>
</evidence>
<dbReference type="PROSITE" id="PS50016">
    <property type="entry name" value="ZF_PHD_2"/>
    <property type="match status" value="1"/>
</dbReference>
<sequence>MDPLDFLDHEELLQFFHCKKTTMSCMENPRIFLSQLKDHRLIPDDRFKKVSRMKSKENLKRGVYETLDWLERERPEHIHRFWSCVFQDTIINEYPILRELRNSLMDGSFHFCTKLPEVVESEQTNENNGKELSNEEDEEETHLSSRTKKRKASGKEADEGGNHGDEQPGPSLKLKPGQRKRSKRICFSSPLKKGEKGDIWNWPMFKLQLPVTCGDLEAALNRTRLAEGEKCILFQKQWFTPAEFETRAGKRSSGNWRLSIRCSGVPLGNLIQEGHLRAGEQAGGSKVKKSLFPSEVFTVCEDEDDEGNVQEDQASSREGSTPDGREEEAEGQKDAGGSRKVFKVTCDGVTGTLHKSRFASGTCGKSIRTEMSWMSPVEFVEEASNQTKPDWERDIECEGRPLCALIDENTLEVHPLLCGCRLCQADESELENQKNDDECFACKGADDRKLVECDACPRSFHQRCHLPHVEDSILRDDKWICTFCVFKNMQECRYSDELEMEAATSQQISQRMLECQYLLLLLLGADEEQFFAEDPRPYLKKYSAHIRTPMWFVKVADKLQNGKYQTVEEFVSDVQLIFSNCFKYNRGNTEILELGRQLQQLFDEEFKKVFSISEWTADS</sequence>
<evidence type="ECO:0000256" key="2">
    <source>
        <dbReference type="ARBA" id="ARBA00022723"/>
    </source>
</evidence>
<dbReference type="CDD" id="cd04369">
    <property type="entry name" value="Bromodomain"/>
    <property type="match status" value="1"/>
</dbReference>
<evidence type="ECO:0000313" key="13">
    <source>
        <dbReference type="RefSeq" id="XP_029014423.1"/>
    </source>
</evidence>
<dbReference type="PANTHER" id="PTHR46386">
    <property type="entry name" value="NUCLEAR BODY PROTEIN SP140"/>
    <property type="match status" value="1"/>
</dbReference>
<dbReference type="InterPro" id="IPR001487">
    <property type="entry name" value="Bromodomain"/>
</dbReference>
<dbReference type="GO" id="GO:0000981">
    <property type="term" value="F:DNA-binding transcription factor activity, RNA polymerase II-specific"/>
    <property type="evidence" value="ECO:0007669"/>
    <property type="project" value="TreeGrafter"/>
</dbReference>
<dbReference type="GO" id="GO:0008270">
    <property type="term" value="F:zinc ion binding"/>
    <property type="evidence" value="ECO:0007669"/>
    <property type="project" value="UniProtKB-KW"/>
</dbReference>
<keyword evidence="3 7" id="KW-0863">Zinc-finger</keyword>
<evidence type="ECO:0000256" key="1">
    <source>
        <dbReference type="ARBA" id="ARBA00022553"/>
    </source>
</evidence>
<dbReference type="KEGG" id="bspl:114860187"/>
<feature type="compositionally biased region" description="Basic and acidic residues" evidence="8">
    <location>
        <begin position="153"/>
        <end position="166"/>
    </location>
</feature>
<dbReference type="InterPro" id="IPR010919">
    <property type="entry name" value="SAND-like_dom_sf"/>
</dbReference>
<dbReference type="Proteomes" id="UP000515150">
    <property type="component" value="Chromosome 8"/>
</dbReference>
<evidence type="ECO:0000259" key="10">
    <source>
        <dbReference type="PROSITE" id="PS50016"/>
    </source>
</evidence>
<evidence type="ECO:0000256" key="5">
    <source>
        <dbReference type="ARBA" id="ARBA00023117"/>
    </source>
</evidence>
<feature type="domain" description="PHD-type" evidence="10">
    <location>
        <begin position="436"/>
        <end position="487"/>
    </location>
</feature>
<evidence type="ECO:0000256" key="4">
    <source>
        <dbReference type="ARBA" id="ARBA00022833"/>
    </source>
</evidence>
<dbReference type="SMART" id="SM00258">
    <property type="entry name" value="SAND"/>
    <property type="match status" value="2"/>
</dbReference>
<dbReference type="Gene3D" id="3.30.40.10">
    <property type="entry name" value="Zinc/RING finger domain, C3HC4 (zinc finger)"/>
    <property type="match status" value="1"/>
</dbReference>
<dbReference type="GO" id="GO:0003677">
    <property type="term" value="F:DNA binding"/>
    <property type="evidence" value="ECO:0007669"/>
    <property type="project" value="InterPro"/>
</dbReference>
<keyword evidence="2" id="KW-0479">Metal-binding</keyword>
<evidence type="ECO:0000256" key="6">
    <source>
        <dbReference type="PROSITE-ProRule" id="PRU00035"/>
    </source>
</evidence>
<dbReference type="Pfam" id="PF01342">
    <property type="entry name" value="SAND"/>
    <property type="match status" value="2"/>
</dbReference>
<dbReference type="InterPro" id="IPR019787">
    <property type="entry name" value="Znf_PHD-finger"/>
</dbReference>
<dbReference type="PRINTS" id="PR00503">
    <property type="entry name" value="BROMODOMAIN"/>
</dbReference>
<dbReference type="InterPro" id="IPR000770">
    <property type="entry name" value="SAND_dom"/>
</dbReference>
<evidence type="ECO:0000259" key="11">
    <source>
        <dbReference type="PROSITE" id="PS50864"/>
    </source>
</evidence>
<dbReference type="PROSITE" id="PS50014">
    <property type="entry name" value="BROMODOMAIN_2"/>
    <property type="match status" value="1"/>
</dbReference>
<dbReference type="InterPro" id="IPR043563">
    <property type="entry name" value="Sp110/Sp140/Sp140L-like"/>
</dbReference>
<feature type="region of interest" description="Disordered" evidence="8">
    <location>
        <begin position="120"/>
        <end position="187"/>
    </location>
</feature>
<dbReference type="InterPro" id="IPR011011">
    <property type="entry name" value="Znf_FYVE_PHD"/>
</dbReference>
<dbReference type="SUPFAM" id="SSF47370">
    <property type="entry name" value="Bromodomain"/>
    <property type="match status" value="1"/>
</dbReference>
<dbReference type="SUPFAM" id="SSF57903">
    <property type="entry name" value="FYVE/PHD zinc finger"/>
    <property type="match status" value="1"/>
</dbReference>
<reference evidence="13" key="1">
    <citation type="submission" date="2025-08" db="UniProtKB">
        <authorList>
            <consortium name="RefSeq"/>
        </authorList>
    </citation>
    <scope>IDENTIFICATION</scope>
</reference>
<dbReference type="GO" id="GO:0005634">
    <property type="term" value="C:nucleus"/>
    <property type="evidence" value="ECO:0007669"/>
    <property type="project" value="InterPro"/>
</dbReference>
<feature type="domain" description="Bromo" evidence="9">
    <location>
        <begin position="530"/>
        <end position="592"/>
    </location>
</feature>
<dbReference type="Gene3D" id="1.20.920.10">
    <property type="entry name" value="Bromodomain-like"/>
    <property type="match status" value="1"/>
</dbReference>
<keyword evidence="1" id="KW-0597">Phosphoprotein</keyword>
<keyword evidence="5 6" id="KW-0103">Bromodomain</keyword>
<dbReference type="SMART" id="SM00297">
    <property type="entry name" value="BROMO"/>
    <property type="match status" value="1"/>
</dbReference>
<dbReference type="Pfam" id="PF00439">
    <property type="entry name" value="Bromodomain"/>
    <property type="match status" value="1"/>
</dbReference>
<dbReference type="GeneID" id="114860187"/>
<dbReference type="PROSITE" id="PS50864">
    <property type="entry name" value="SAND"/>
    <property type="match status" value="2"/>
</dbReference>
<dbReference type="AlphaFoldDB" id="A0A6P7N7U2"/>
<keyword evidence="4" id="KW-0862">Zinc</keyword>
<dbReference type="InterPro" id="IPR001965">
    <property type="entry name" value="Znf_PHD"/>
</dbReference>
<evidence type="ECO:0000313" key="12">
    <source>
        <dbReference type="Proteomes" id="UP000515150"/>
    </source>
</evidence>
<feature type="region of interest" description="Disordered" evidence="8">
    <location>
        <begin position="303"/>
        <end position="337"/>
    </location>
</feature>
<accession>A0A6P7N7U2</accession>